<dbReference type="EMBL" id="CP000155">
    <property type="protein sequence ID" value="ABC30514.1"/>
    <property type="molecule type" value="Genomic_DNA"/>
</dbReference>
<protein>
    <submittedName>
        <fullName evidence="1">Uncharacterized protein</fullName>
    </submittedName>
</protein>
<organism evidence="1 2">
    <name type="scientific">Hahella chejuensis (strain KCTC 2396)</name>
    <dbReference type="NCBI Taxonomy" id="349521"/>
    <lineage>
        <taxon>Bacteria</taxon>
        <taxon>Pseudomonadati</taxon>
        <taxon>Pseudomonadota</taxon>
        <taxon>Gammaproteobacteria</taxon>
        <taxon>Oceanospirillales</taxon>
        <taxon>Hahellaceae</taxon>
        <taxon>Hahella</taxon>
    </lineage>
</organism>
<reference evidence="1 2" key="1">
    <citation type="journal article" date="2005" name="Nucleic Acids Res.">
        <title>Genomic blueprint of Hahella chejuensis, a marine microbe producing an algicidal agent.</title>
        <authorList>
            <person name="Jeong H."/>
            <person name="Yim J.H."/>
            <person name="Lee C."/>
            <person name="Choi S.-H."/>
            <person name="Park Y.K."/>
            <person name="Yoon S.H."/>
            <person name="Hur C.-G."/>
            <person name="Kang H.-Y."/>
            <person name="Kim D."/>
            <person name="Lee H.H."/>
            <person name="Park K.H."/>
            <person name="Park S.-H."/>
            <person name="Park H.-S."/>
            <person name="Lee H.K."/>
            <person name="Oh T.K."/>
            <person name="Kim J.F."/>
        </authorList>
    </citation>
    <scope>NUCLEOTIDE SEQUENCE [LARGE SCALE GENOMIC DNA]</scope>
    <source>
        <strain evidence="1 2">KCTC 2396</strain>
    </source>
</reference>
<dbReference type="HOGENOM" id="CLU_2916126_0_0_6"/>
<sequence>MVALFREQHVAVPEDLGLAEGVLFGDAASQGVIVVAGFRRAQALSQLSTHFEGQLDAHIDLLLK</sequence>
<evidence type="ECO:0000313" key="1">
    <source>
        <dbReference type="EMBL" id="ABC30514.1"/>
    </source>
</evidence>
<dbReference type="KEGG" id="hch:HCH_03782"/>
<dbReference type="AlphaFoldDB" id="Q2SFR0"/>
<name>Q2SFR0_HAHCH</name>
<dbReference type="Proteomes" id="UP000000238">
    <property type="component" value="Chromosome"/>
</dbReference>
<gene>
    <name evidence="1" type="ordered locus">HCH_03782</name>
</gene>
<proteinExistence type="predicted"/>
<evidence type="ECO:0000313" key="2">
    <source>
        <dbReference type="Proteomes" id="UP000000238"/>
    </source>
</evidence>
<accession>Q2SFR0</accession>
<keyword evidence="2" id="KW-1185">Reference proteome</keyword>